<dbReference type="Proteomes" id="UP000198211">
    <property type="component" value="Unassembled WGS sequence"/>
</dbReference>
<gene>
    <name evidence="1" type="ORF">PHMEG_0003809</name>
</gene>
<dbReference type="AlphaFoldDB" id="A0A225WX04"/>
<dbReference type="SUPFAM" id="SSF56672">
    <property type="entry name" value="DNA/RNA polymerases"/>
    <property type="match status" value="1"/>
</dbReference>
<accession>A0A225WX04</accession>
<keyword evidence="1" id="KW-0808">Transferase</keyword>
<evidence type="ECO:0000313" key="2">
    <source>
        <dbReference type="Proteomes" id="UP000198211"/>
    </source>
</evidence>
<dbReference type="EMBL" id="NBNE01000206">
    <property type="protein sequence ID" value="OWZ21617.1"/>
    <property type="molecule type" value="Genomic_DNA"/>
</dbReference>
<keyword evidence="1" id="KW-0548">Nucleotidyltransferase</keyword>
<keyword evidence="1" id="KW-0695">RNA-directed DNA polymerase</keyword>
<dbReference type="GO" id="GO:0003964">
    <property type="term" value="F:RNA-directed DNA polymerase activity"/>
    <property type="evidence" value="ECO:0007669"/>
    <property type="project" value="UniProtKB-KW"/>
</dbReference>
<dbReference type="OrthoDB" id="420169at2759"/>
<dbReference type="InterPro" id="IPR043502">
    <property type="entry name" value="DNA/RNA_pol_sf"/>
</dbReference>
<sequence length="100" mass="11612">MAFWFMNLDMASGFWAIRMTERAKLILASVCPFTPFQWITIPRGGRSISRSLDYLNLDPPDDGPLEWDIPRRPGCDNDYTRRFLPTLADQMTVVKRYIPA</sequence>
<organism evidence="1 2">
    <name type="scientific">Phytophthora megakarya</name>
    <dbReference type="NCBI Taxonomy" id="4795"/>
    <lineage>
        <taxon>Eukaryota</taxon>
        <taxon>Sar</taxon>
        <taxon>Stramenopiles</taxon>
        <taxon>Oomycota</taxon>
        <taxon>Peronosporomycetes</taxon>
        <taxon>Peronosporales</taxon>
        <taxon>Peronosporaceae</taxon>
        <taxon>Phytophthora</taxon>
    </lineage>
</organism>
<keyword evidence="2" id="KW-1185">Reference proteome</keyword>
<comment type="caution">
    <text evidence="1">The sequence shown here is derived from an EMBL/GenBank/DDBJ whole genome shotgun (WGS) entry which is preliminary data.</text>
</comment>
<proteinExistence type="predicted"/>
<evidence type="ECO:0000313" key="1">
    <source>
        <dbReference type="EMBL" id="OWZ21617.1"/>
    </source>
</evidence>
<protein>
    <submittedName>
        <fullName evidence="1">Reverse transcriptase</fullName>
    </submittedName>
</protein>
<reference evidence="2" key="1">
    <citation type="submission" date="2017-03" db="EMBL/GenBank/DDBJ databases">
        <title>Phytopthora megakarya and P. palmivora, two closely related causual agents of cacao black pod achieved similar genome size and gene model numbers by different mechanisms.</title>
        <authorList>
            <person name="Ali S."/>
            <person name="Shao J."/>
            <person name="Larry D.J."/>
            <person name="Kronmiller B."/>
            <person name="Shen D."/>
            <person name="Strem M.D."/>
            <person name="Melnick R.L."/>
            <person name="Guiltinan M.J."/>
            <person name="Tyler B.M."/>
            <person name="Meinhardt L.W."/>
            <person name="Bailey B.A."/>
        </authorList>
    </citation>
    <scope>NUCLEOTIDE SEQUENCE [LARGE SCALE GENOMIC DNA]</scope>
    <source>
        <strain evidence="2">zdho120</strain>
    </source>
</reference>
<name>A0A225WX04_9STRA</name>